<dbReference type="Proteomes" id="UP000015105">
    <property type="component" value="Chromosome 4D"/>
</dbReference>
<dbReference type="AlphaFoldDB" id="A0A453JD67"/>
<evidence type="ECO:0000313" key="1">
    <source>
        <dbReference type="EnsemblPlants" id="AET4Gv20877900.5"/>
    </source>
</evidence>
<sequence length="45" mass="5567">MIFFLMGDRDSRLPRNHEIPDKFQAKFKSNFEFKIMYHLYTLLLN</sequence>
<reference evidence="1" key="4">
    <citation type="submission" date="2019-03" db="UniProtKB">
        <authorList>
            <consortium name="EnsemblPlants"/>
        </authorList>
    </citation>
    <scope>IDENTIFICATION</scope>
</reference>
<name>A0A453JD67_AEGTS</name>
<reference evidence="2" key="2">
    <citation type="journal article" date="2017" name="Nat. Plants">
        <title>The Aegilops tauschii genome reveals multiple impacts of transposons.</title>
        <authorList>
            <person name="Zhao G."/>
            <person name="Zou C."/>
            <person name="Li K."/>
            <person name="Wang K."/>
            <person name="Li T."/>
            <person name="Gao L."/>
            <person name="Zhang X."/>
            <person name="Wang H."/>
            <person name="Yang Z."/>
            <person name="Liu X."/>
            <person name="Jiang W."/>
            <person name="Mao L."/>
            <person name="Kong X."/>
            <person name="Jiao Y."/>
            <person name="Jia J."/>
        </authorList>
    </citation>
    <scope>NUCLEOTIDE SEQUENCE [LARGE SCALE GENOMIC DNA]</scope>
    <source>
        <strain evidence="2">cv. AL8/78</strain>
    </source>
</reference>
<reference evidence="1" key="3">
    <citation type="journal article" date="2017" name="Nature">
        <title>Genome sequence of the progenitor of the wheat D genome Aegilops tauschii.</title>
        <authorList>
            <person name="Luo M.C."/>
            <person name="Gu Y.Q."/>
            <person name="Puiu D."/>
            <person name="Wang H."/>
            <person name="Twardziok S.O."/>
            <person name="Deal K.R."/>
            <person name="Huo N."/>
            <person name="Zhu T."/>
            <person name="Wang L."/>
            <person name="Wang Y."/>
            <person name="McGuire P.E."/>
            <person name="Liu S."/>
            <person name="Long H."/>
            <person name="Ramasamy R.K."/>
            <person name="Rodriguez J.C."/>
            <person name="Van S.L."/>
            <person name="Yuan L."/>
            <person name="Wang Z."/>
            <person name="Xia Z."/>
            <person name="Xiao L."/>
            <person name="Anderson O.D."/>
            <person name="Ouyang S."/>
            <person name="Liang Y."/>
            <person name="Zimin A.V."/>
            <person name="Pertea G."/>
            <person name="Qi P."/>
            <person name="Bennetzen J.L."/>
            <person name="Dai X."/>
            <person name="Dawson M.W."/>
            <person name="Muller H.G."/>
            <person name="Kugler K."/>
            <person name="Rivarola-Duarte L."/>
            <person name="Spannagl M."/>
            <person name="Mayer K.F.X."/>
            <person name="Lu F.H."/>
            <person name="Bevan M.W."/>
            <person name="Leroy P."/>
            <person name="Li P."/>
            <person name="You F.M."/>
            <person name="Sun Q."/>
            <person name="Liu Z."/>
            <person name="Lyons E."/>
            <person name="Wicker T."/>
            <person name="Salzberg S.L."/>
            <person name="Devos K.M."/>
            <person name="Dvorak J."/>
        </authorList>
    </citation>
    <scope>NUCLEOTIDE SEQUENCE [LARGE SCALE GENOMIC DNA]</scope>
    <source>
        <strain evidence="1">cv. AL8/78</strain>
    </source>
</reference>
<evidence type="ECO:0000313" key="2">
    <source>
        <dbReference type="Proteomes" id="UP000015105"/>
    </source>
</evidence>
<dbReference type="Gramene" id="AET4Gv20877900.5">
    <property type="protein sequence ID" value="AET4Gv20877900.5"/>
    <property type="gene ID" value="AET4Gv20877900"/>
</dbReference>
<proteinExistence type="predicted"/>
<accession>A0A453JD67</accession>
<organism evidence="1 2">
    <name type="scientific">Aegilops tauschii subsp. strangulata</name>
    <name type="common">Goatgrass</name>
    <dbReference type="NCBI Taxonomy" id="200361"/>
    <lineage>
        <taxon>Eukaryota</taxon>
        <taxon>Viridiplantae</taxon>
        <taxon>Streptophyta</taxon>
        <taxon>Embryophyta</taxon>
        <taxon>Tracheophyta</taxon>
        <taxon>Spermatophyta</taxon>
        <taxon>Magnoliopsida</taxon>
        <taxon>Liliopsida</taxon>
        <taxon>Poales</taxon>
        <taxon>Poaceae</taxon>
        <taxon>BOP clade</taxon>
        <taxon>Pooideae</taxon>
        <taxon>Triticodae</taxon>
        <taxon>Triticeae</taxon>
        <taxon>Triticinae</taxon>
        <taxon>Aegilops</taxon>
    </lineage>
</organism>
<keyword evidence="2" id="KW-1185">Reference proteome</keyword>
<protein>
    <submittedName>
        <fullName evidence="1">Uncharacterized protein</fullName>
    </submittedName>
</protein>
<reference evidence="2" key="1">
    <citation type="journal article" date="2014" name="Science">
        <title>Ancient hybridizations among the ancestral genomes of bread wheat.</title>
        <authorList>
            <consortium name="International Wheat Genome Sequencing Consortium,"/>
            <person name="Marcussen T."/>
            <person name="Sandve S.R."/>
            <person name="Heier L."/>
            <person name="Spannagl M."/>
            <person name="Pfeifer M."/>
            <person name="Jakobsen K.S."/>
            <person name="Wulff B.B."/>
            <person name="Steuernagel B."/>
            <person name="Mayer K.F."/>
            <person name="Olsen O.A."/>
        </authorList>
    </citation>
    <scope>NUCLEOTIDE SEQUENCE [LARGE SCALE GENOMIC DNA]</scope>
    <source>
        <strain evidence="2">cv. AL8/78</strain>
    </source>
</reference>
<reference evidence="1" key="5">
    <citation type="journal article" date="2021" name="G3 (Bethesda)">
        <title>Aegilops tauschii genome assembly Aet v5.0 features greater sequence contiguity and improved annotation.</title>
        <authorList>
            <person name="Wang L."/>
            <person name="Zhu T."/>
            <person name="Rodriguez J.C."/>
            <person name="Deal K.R."/>
            <person name="Dubcovsky J."/>
            <person name="McGuire P.E."/>
            <person name="Lux T."/>
            <person name="Spannagl M."/>
            <person name="Mayer K.F.X."/>
            <person name="Baldrich P."/>
            <person name="Meyers B.C."/>
            <person name="Huo N."/>
            <person name="Gu Y.Q."/>
            <person name="Zhou H."/>
            <person name="Devos K.M."/>
            <person name="Bennetzen J.L."/>
            <person name="Unver T."/>
            <person name="Budak H."/>
            <person name="Gulick P.J."/>
            <person name="Galiba G."/>
            <person name="Kalapos B."/>
            <person name="Nelson D.R."/>
            <person name="Li P."/>
            <person name="You F.M."/>
            <person name="Luo M.C."/>
            <person name="Dvorak J."/>
        </authorList>
    </citation>
    <scope>NUCLEOTIDE SEQUENCE [LARGE SCALE GENOMIC DNA]</scope>
    <source>
        <strain evidence="1">cv. AL8/78</strain>
    </source>
</reference>
<dbReference type="EnsemblPlants" id="AET4Gv20877900.5">
    <property type="protein sequence ID" value="AET4Gv20877900.5"/>
    <property type="gene ID" value="AET4Gv20877900"/>
</dbReference>